<reference evidence="1 2" key="1">
    <citation type="journal article" date="2014" name="Am. J. Bot.">
        <title>Genome assembly and annotation for red clover (Trifolium pratense; Fabaceae).</title>
        <authorList>
            <person name="Istvanek J."/>
            <person name="Jaros M."/>
            <person name="Krenek A."/>
            <person name="Repkova J."/>
        </authorList>
    </citation>
    <scope>NUCLEOTIDE SEQUENCE [LARGE SCALE GENOMIC DNA]</scope>
    <source>
        <strain evidence="2">cv. Tatra</strain>
        <tissue evidence="1">Young leaves</tissue>
    </source>
</reference>
<protein>
    <submittedName>
        <fullName evidence="1">Uncharacterized protein</fullName>
    </submittedName>
</protein>
<comment type="caution">
    <text evidence="1">The sequence shown here is derived from an EMBL/GenBank/DDBJ whole genome shotgun (WGS) entry which is preliminary data.</text>
</comment>
<evidence type="ECO:0000313" key="1">
    <source>
        <dbReference type="EMBL" id="PNX85596.1"/>
    </source>
</evidence>
<sequence length="58" mass="6760">MFNMAMVAKQRWNIITKPNSLVARILKVRWRIGNGSSIKVVNEPWLMIDDGLKLHKIK</sequence>
<feature type="non-terminal residue" evidence="1">
    <location>
        <position position="58"/>
    </location>
</feature>
<gene>
    <name evidence="1" type="ORF">L195_g041666</name>
</gene>
<dbReference type="EMBL" id="ASHM01049144">
    <property type="protein sequence ID" value="PNX85596.1"/>
    <property type="molecule type" value="Genomic_DNA"/>
</dbReference>
<evidence type="ECO:0000313" key="2">
    <source>
        <dbReference type="Proteomes" id="UP000236291"/>
    </source>
</evidence>
<dbReference type="AlphaFoldDB" id="A0A2K3M482"/>
<proteinExistence type="predicted"/>
<reference evidence="1 2" key="2">
    <citation type="journal article" date="2017" name="Front. Plant Sci.">
        <title>Gene Classification and Mining of Molecular Markers Useful in Red Clover (Trifolium pratense) Breeding.</title>
        <authorList>
            <person name="Istvanek J."/>
            <person name="Dluhosova J."/>
            <person name="Dluhos P."/>
            <person name="Patkova L."/>
            <person name="Nedelnik J."/>
            <person name="Repkova J."/>
        </authorList>
    </citation>
    <scope>NUCLEOTIDE SEQUENCE [LARGE SCALE GENOMIC DNA]</scope>
    <source>
        <strain evidence="2">cv. Tatra</strain>
        <tissue evidence="1">Young leaves</tissue>
    </source>
</reference>
<accession>A0A2K3M482</accession>
<name>A0A2K3M482_TRIPR</name>
<dbReference type="Proteomes" id="UP000236291">
    <property type="component" value="Unassembled WGS sequence"/>
</dbReference>
<organism evidence="1 2">
    <name type="scientific">Trifolium pratense</name>
    <name type="common">Red clover</name>
    <dbReference type="NCBI Taxonomy" id="57577"/>
    <lineage>
        <taxon>Eukaryota</taxon>
        <taxon>Viridiplantae</taxon>
        <taxon>Streptophyta</taxon>
        <taxon>Embryophyta</taxon>
        <taxon>Tracheophyta</taxon>
        <taxon>Spermatophyta</taxon>
        <taxon>Magnoliopsida</taxon>
        <taxon>eudicotyledons</taxon>
        <taxon>Gunneridae</taxon>
        <taxon>Pentapetalae</taxon>
        <taxon>rosids</taxon>
        <taxon>fabids</taxon>
        <taxon>Fabales</taxon>
        <taxon>Fabaceae</taxon>
        <taxon>Papilionoideae</taxon>
        <taxon>50 kb inversion clade</taxon>
        <taxon>NPAAA clade</taxon>
        <taxon>Hologalegina</taxon>
        <taxon>IRL clade</taxon>
        <taxon>Trifolieae</taxon>
        <taxon>Trifolium</taxon>
    </lineage>
</organism>